<evidence type="ECO:0000259" key="4">
    <source>
        <dbReference type="SMART" id="SM00863"/>
    </source>
</evidence>
<evidence type="ECO:0000313" key="6">
    <source>
        <dbReference type="Proteomes" id="UP000248918"/>
    </source>
</evidence>
<evidence type="ECO:0000256" key="2">
    <source>
        <dbReference type="ARBA" id="ARBA00022723"/>
    </source>
</evidence>
<proteinExistence type="predicted"/>
<dbReference type="AlphaFoldDB" id="A0A329BJJ0"/>
<dbReference type="Pfam" id="PF07973">
    <property type="entry name" value="tRNA_SAD"/>
    <property type="match status" value="1"/>
</dbReference>
<dbReference type="SUPFAM" id="SSF50447">
    <property type="entry name" value="Translation proteins"/>
    <property type="match status" value="1"/>
</dbReference>
<dbReference type="InterPro" id="IPR012947">
    <property type="entry name" value="tRNA_SAD"/>
</dbReference>
<dbReference type="GO" id="GO:0004812">
    <property type="term" value="F:aminoacyl-tRNA ligase activity"/>
    <property type="evidence" value="ECO:0007669"/>
    <property type="project" value="UniProtKB-KW"/>
</dbReference>
<dbReference type="GO" id="GO:0005524">
    <property type="term" value="F:ATP binding"/>
    <property type="evidence" value="ECO:0007669"/>
    <property type="project" value="InterPro"/>
</dbReference>
<dbReference type="EMBL" id="QLTK01000022">
    <property type="protein sequence ID" value="RAS22823.1"/>
    <property type="molecule type" value="Genomic_DNA"/>
</dbReference>
<feature type="domain" description="Threonyl/alanyl tRNA synthetase SAD" evidence="4">
    <location>
        <begin position="200"/>
        <end position="241"/>
    </location>
</feature>
<dbReference type="PANTHER" id="PTHR43462">
    <property type="entry name" value="ALANYL-TRNA EDITING PROTEIN"/>
    <property type="match status" value="1"/>
</dbReference>
<dbReference type="OrthoDB" id="9812949at2"/>
<keyword evidence="3" id="KW-0862">Zinc</keyword>
<dbReference type="GO" id="GO:0043039">
    <property type="term" value="P:tRNA aminoacylation"/>
    <property type="evidence" value="ECO:0007669"/>
    <property type="project" value="InterPro"/>
</dbReference>
<evidence type="ECO:0000313" key="5">
    <source>
        <dbReference type="EMBL" id="RAS22823.1"/>
    </source>
</evidence>
<dbReference type="PANTHER" id="PTHR43462:SF1">
    <property type="entry name" value="ALANYL-TRNA EDITING PROTEIN AARSD1"/>
    <property type="match status" value="1"/>
</dbReference>
<keyword evidence="5" id="KW-0436">Ligase</keyword>
<dbReference type="InterPro" id="IPR051335">
    <property type="entry name" value="Alanyl-tRNA_Editing_Enzymes"/>
</dbReference>
<dbReference type="InterPro" id="IPR018163">
    <property type="entry name" value="Thr/Ala-tRNA-synth_IIc_edit"/>
</dbReference>
<comment type="cofactor">
    <cofactor evidence="1">
        <name>Zn(2+)</name>
        <dbReference type="ChEBI" id="CHEBI:29105"/>
    </cofactor>
</comment>
<organism evidence="5 6">
    <name type="scientific">Paraburkholderia bryophila</name>
    <dbReference type="NCBI Taxonomy" id="420952"/>
    <lineage>
        <taxon>Bacteria</taxon>
        <taxon>Pseudomonadati</taxon>
        <taxon>Pseudomonadota</taxon>
        <taxon>Betaproteobacteria</taxon>
        <taxon>Burkholderiales</taxon>
        <taxon>Burkholderiaceae</taxon>
        <taxon>Paraburkholderia</taxon>
    </lineage>
</organism>
<name>A0A329BJJ0_9BURK</name>
<dbReference type="Gene3D" id="2.40.30.130">
    <property type="match status" value="1"/>
</dbReference>
<evidence type="ECO:0000256" key="3">
    <source>
        <dbReference type="ARBA" id="ARBA00022833"/>
    </source>
</evidence>
<dbReference type="InterPro" id="IPR009000">
    <property type="entry name" value="Transl_B-barrel_sf"/>
</dbReference>
<dbReference type="GO" id="GO:0002161">
    <property type="term" value="F:aminoacyl-tRNA deacylase activity"/>
    <property type="evidence" value="ECO:0007669"/>
    <property type="project" value="UniProtKB-ARBA"/>
</dbReference>
<evidence type="ECO:0000256" key="1">
    <source>
        <dbReference type="ARBA" id="ARBA00001947"/>
    </source>
</evidence>
<dbReference type="SMART" id="SM00863">
    <property type="entry name" value="tRNA_SAD"/>
    <property type="match status" value="1"/>
</dbReference>
<comment type="caution">
    <text evidence="5">The sequence shown here is derived from an EMBL/GenBank/DDBJ whole genome shotgun (WGS) entry which is preliminary data.</text>
</comment>
<keyword evidence="5" id="KW-0030">Aminoacyl-tRNA synthetase</keyword>
<sequence length="268" mass="29431">MRPFSRSTDKLYYSDTFLSEIHSTVSKVGADFVELSATIAYPEGGGQQADVGTLTLPDGQLIRFIHVRKMYGQRANIPDFPDIQLGGVVEHVVDPADTHHLANLKPGDEVRISIDTMRRARLSLSHTASHLLYLGVGSVRPDAVAWTLGCHIRPDGARFDFGVDTRFTAQEIDAIEQIANDFVARGSTVRTYAHADHGDARYWQCEDHTMPCGGTHIGNTAPIGRIVVRRKSMGAGKERLSCQFDGARVDIASFHTDALRHVAPEAKP</sequence>
<dbReference type="Gene3D" id="3.30.980.10">
    <property type="entry name" value="Threonyl-trna Synthetase, Chain A, domain 2"/>
    <property type="match status" value="1"/>
</dbReference>
<accession>A0A329BJJ0</accession>
<dbReference type="GO" id="GO:0046872">
    <property type="term" value="F:metal ion binding"/>
    <property type="evidence" value="ECO:0007669"/>
    <property type="project" value="UniProtKB-KW"/>
</dbReference>
<dbReference type="SUPFAM" id="SSF55186">
    <property type="entry name" value="ThrRS/AlaRS common domain"/>
    <property type="match status" value="1"/>
</dbReference>
<keyword evidence="2" id="KW-0479">Metal-binding</keyword>
<dbReference type="Proteomes" id="UP000248918">
    <property type="component" value="Unassembled WGS sequence"/>
</dbReference>
<gene>
    <name evidence="5" type="ORF">BX591_12226</name>
</gene>
<protein>
    <submittedName>
        <fullName evidence="5">Alanyl-tRNA synthetase</fullName>
    </submittedName>
</protein>
<reference evidence="5 6" key="1">
    <citation type="submission" date="2018-06" db="EMBL/GenBank/DDBJ databases">
        <title>Genomic Encyclopedia of Type Strains, Phase III (KMG-III): the genomes of soil and plant-associated and newly described type strains.</title>
        <authorList>
            <person name="Whitman W."/>
        </authorList>
    </citation>
    <scope>NUCLEOTIDE SEQUENCE [LARGE SCALE GENOMIC DNA]</scope>
    <source>
        <strain evidence="5 6">LMG 23644</strain>
    </source>
</reference>